<feature type="region of interest" description="Disordered" evidence="1">
    <location>
        <begin position="21"/>
        <end position="69"/>
    </location>
</feature>
<keyword evidence="3" id="KW-1185">Reference proteome</keyword>
<evidence type="ECO:0000256" key="1">
    <source>
        <dbReference type="SAM" id="MobiDB-lite"/>
    </source>
</evidence>
<gene>
    <name evidence="2" type="ORF">SK128_014643</name>
</gene>
<evidence type="ECO:0000313" key="3">
    <source>
        <dbReference type="Proteomes" id="UP001381693"/>
    </source>
</evidence>
<feature type="non-terminal residue" evidence="2">
    <location>
        <position position="1"/>
    </location>
</feature>
<accession>A0AAN8XI68</accession>
<dbReference type="Proteomes" id="UP001381693">
    <property type="component" value="Unassembled WGS sequence"/>
</dbReference>
<reference evidence="2 3" key="1">
    <citation type="submission" date="2023-11" db="EMBL/GenBank/DDBJ databases">
        <title>Halocaridina rubra genome assembly.</title>
        <authorList>
            <person name="Smith C."/>
        </authorList>
    </citation>
    <scope>NUCLEOTIDE SEQUENCE [LARGE SCALE GENOMIC DNA]</scope>
    <source>
        <strain evidence="2">EP-1</strain>
        <tissue evidence="2">Whole</tissue>
    </source>
</reference>
<feature type="compositionally biased region" description="Acidic residues" evidence="1">
    <location>
        <begin position="57"/>
        <end position="69"/>
    </location>
</feature>
<organism evidence="2 3">
    <name type="scientific">Halocaridina rubra</name>
    <name type="common">Hawaiian red shrimp</name>
    <dbReference type="NCBI Taxonomy" id="373956"/>
    <lineage>
        <taxon>Eukaryota</taxon>
        <taxon>Metazoa</taxon>
        <taxon>Ecdysozoa</taxon>
        <taxon>Arthropoda</taxon>
        <taxon>Crustacea</taxon>
        <taxon>Multicrustacea</taxon>
        <taxon>Malacostraca</taxon>
        <taxon>Eumalacostraca</taxon>
        <taxon>Eucarida</taxon>
        <taxon>Decapoda</taxon>
        <taxon>Pleocyemata</taxon>
        <taxon>Caridea</taxon>
        <taxon>Atyoidea</taxon>
        <taxon>Atyidae</taxon>
        <taxon>Halocaridina</taxon>
    </lineage>
</organism>
<feature type="compositionally biased region" description="Acidic residues" evidence="1">
    <location>
        <begin position="36"/>
        <end position="47"/>
    </location>
</feature>
<comment type="caution">
    <text evidence="2">The sequence shown here is derived from an EMBL/GenBank/DDBJ whole genome shotgun (WGS) entry which is preliminary data.</text>
</comment>
<protein>
    <submittedName>
        <fullName evidence="2">Uncharacterized protein</fullName>
    </submittedName>
</protein>
<dbReference type="EMBL" id="JAXCGZ010002479">
    <property type="protein sequence ID" value="KAK7083852.1"/>
    <property type="molecule type" value="Genomic_DNA"/>
</dbReference>
<name>A0AAN8XI68_HALRR</name>
<dbReference type="AlphaFoldDB" id="A0AAN8XI68"/>
<sequence length="69" mass="7965">HHPSSIRHDWELMHGRYLPVRHTQPALPKHLPAPSQEDESDYDDGTDNDVQGRMGDSSEDDDTEYYDSD</sequence>
<proteinExistence type="predicted"/>
<evidence type="ECO:0000313" key="2">
    <source>
        <dbReference type="EMBL" id="KAK7083852.1"/>
    </source>
</evidence>